<evidence type="ECO:0000256" key="7">
    <source>
        <dbReference type="ARBA" id="ARBA00023014"/>
    </source>
</evidence>
<dbReference type="SUPFAM" id="SSF50692">
    <property type="entry name" value="ADC-like"/>
    <property type="match status" value="1"/>
</dbReference>
<dbReference type="SMART" id="SM00926">
    <property type="entry name" value="Molybdop_Fe4S4"/>
    <property type="match status" value="1"/>
</dbReference>
<dbReference type="EMBL" id="VTFY01000020">
    <property type="protein sequence ID" value="MRX84042.1"/>
    <property type="molecule type" value="Genomic_DNA"/>
</dbReference>
<evidence type="ECO:0000256" key="1">
    <source>
        <dbReference type="ARBA" id="ARBA00022485"/>
    </source>
</evidence>
<keyword evidence="3" id="KW-0479">Metal-binding</keyword>
<name>A0A6N7RSL0_9ACTN</name>
<dbReference type="InterPro" id="IPR006311">
    <property type="entry name" value="TAT_signal"/>
</dbReference>
<dbReference type="GO" id="GO:0016491">
    <property type="term" value="F:oxidoreductase activity"/>
    <property type="evidence" value="ECO:0007669"/>
    <property type="project" value="UniProtKB-KW"/>
</dbReference>
<keyword evidence="5" id="KW-0560">Oxidoreductase</keyword>
<evidence type="ECO:0000256" key="6">
    <source>
        <dbReference type="ARBA" id="ARBA00023004"/>
    </source>
</evidence>
<accession>A0A6N7RSL0</accession>
<comment type="caution">
    <text evidence="9">The sequence shown here is derived from an EMBL/GenBank/DDBJ whole genome shotgun (WGS) entry which is preliminary data.</text>
</comment>
<proteinExistence type="predicted"/>
<dbReference type="PROSITE" id="PS51318">
    <property type="entry name" value="TAT"/>
    <property type="match status" value="1"/>
</dbReference>
<dbReference type="InterPro" id="IPR009010">
    <property type="entry name" value="Asp_de-COase-like_dom_sf"/>
</dbReference>
<dbReference type="Proteomes" id="UP000438093">
    <property type="component" value="Unassembled WGS sequence"/>
</dbReference>
<dbReference type="PROSITE" id="PS51669">
    <property type="entry name" value="4FE4S_MOW_BIS_MGD"/>
    <property type="match status" value="1"/>
</dbReference>
<dbReference type="AlphaFoldDB" id="A0A6N7RSL0"/>
<evidence type="ECO:0000256" key="4">
    <source>
        <dbReference type="ARBA" id="ARBA00022729"/>
    </source>
</evidence>
<dbReference type="Gene3D" id="2.40.40.20">
    <property type="match status" value="1"/>
</dbReference>
<keyword evidence="7" id="KW-0411">Iron-sulfur</keyword>
<keyword evidence="1" id="KW-0004">4Fe-4S</keyword>
<dbReference type="InterPro" id="IPR050612">
    <property type="entry name" value="Prok_Mopterin_Oxidored"/>
</dbReference>
<dbReference type="InterPro" id="IPR006656">
    <property type="entry name" value="Mopterin_OxRdtase"/>
</dbReference>
<evidence type="ECO:0000259" key="8">
    <source>
        <dbReference type="PROSITE" id="PS51669"/>
    </source>
</evidence>
<gene>
    <name evidence="9" type="ORF">GJG86_16310</name>
</gene>
<keyword evidence="10" id="KW-1185">Reference proteome</keyword>
<evidence type="ECO:0000313" key="10">
    <source>
        <dbReference type="Proteomes" id="UP000438093"/>
    </source>
</evidence>
<dbReference type="Gene3D" id="2.20.25.90">
    <property type="entry name" value="ADC-like domains"/>
    <property type="match status" value="1"/>
</dbReference>
<dbReference type="PANTHER" id="PTHR43742">
    <property type="entry name" value="TRIMETHYLAMINE-N-OXIDE REDUCTASE"/>
    <property type="match status" value="1"/>
</dbReference>
<dbReference type="SUPFAM" id="SSF53706">
    <property type="entry name" value="Formate dehydrogenase/DMSO reductase, domains 1-3"/>
    <property type="match status" value="1"/>
</dbReference>
<keyword evidence="6" id="KW-0408">Iron</keyword>
<dbReference type="Gene3D" id="3.40.50.740">
    <property type="match status" value="1"/>
</dbReference>
<evidence type="ECO:0000256" key="2">
    <source>
        <dbReference type="ARBA" id="ARBA00022505"/>
    </source>
</evidence>
<dbReference type="Gene3D" id="3.40.228.10">
    <property type="entry name" value="Dimethylsulfoxide Reductase, domain 2"/>
    <property type="match status" value="1"/>
</dbReference>
<sequence>MRKMRRPMPERGHHLHRLERHRRRSACQGPRLDGRRVARKGVIMHTNLPTRRSFVGGAGALAAASLLTGCSSASHERLYGWTSPTSADAAAVPTVCGLCPEQCGLTALVKDGALTGLRGDGGHPFSRGRLCAAGYAYGDATYTSDRIAEPMKRTASGSWEPIDWDEAIGDIAAALDAAAGTAGAESIALLHDGRAIAAAYGKRLMHALGSPNVFAADRTGREACANVLKRTIGASRYVPDAAHTALILFVGQDPLGGTRPSLVATQTAAKENGGRLCRVSPYRSASDTLIDEWTPLAAGTELAFVLALCQVVVDEGRYDTSYLDASDEGFAAWKAELNEYRPAWAESLTGIPASDISRIALQLAEAAPAVSVVADGVSGRYANASATIRATALLNTLLGSWNREGGALAAPEAIFADPGFNALPDLPVPSAARLGDADYPLVSEAGASTMLVRGIEDGAVKSLFLFGDGCLGDPSVRAAGDGRFSQLDTCVFVGSVKPANDAGIGYLLPEPTPLESRGFPSLASGSVAIASLRAQAVDPVCPDARTIDAIVSDLASACGIGERFACSCDDVVAARLASVGLEPEDFAHVAFVPLPTQASVLQAGSIAFASDEFERAGLGQTARWIEPAVSPSSDQREFRLLADCQSATFVEELAQTERLQSISRECGLDRLWMNVSAARDLGIEDGDTVTISTAAAEASETCIVHTTPCMHPKAVMLPSLTSAFATSLAAEPGFGTTARDETLVFISKGGAR</sequence>
<dbReference type="Pfam" id="PF04879">
    <property type="entry name" value="Molybdop_Fe4S4"/>
    <property type="match status" value="1"/>
</dbReference>
<dbReference type="Gene3D" id="3.30.2070.10">
    <property type="entry name" value="Formate dehydrogenase/DMSO reductase"/>
    <property type="match status" value="1"/>
</dbReference>
<keyword evidence="4" id="KW-0732">Signal</keyword>
<feature type="domain" description="4Fe-4S Mo/W bis-MGD-type" evidence="8">
    <location>
        <begin position="89"/>
        <end position="145"/>
    </location>
</feature>
<dbReference type="Pfam" id="PF00384">
    <property type="entry name" value="Molybdopterin"/>
    <property type="match status" value="1"/>
</dbReference>
<dbReference type="InterPro" id="IPR006963">
    <property type="entry name" value="Mopterin_OxRdtase_4Fe-4S_dom"/>
</dbReference>
<evidence type="ECO:0000256" key="3">
    <source>
        <dbReference type="ARBA" id="ARBA00022723"/>
    </source>
</evidence>
<dbReference type="GO" id="GO:0051539">
    <property type="term" value="F:4 iron, 4 sulfur cluster binding"/>
    <property type="evidence" value="ECO:0007669"/>
    <property type="project" value="UniProtKB-KW"/>
</dbReference>
<keyword evidence="2" id="KW-0500">Molybdenum</keyword>
<evidence type="ECO:0000256" key="5">
    <source>
        <dbReference type="ARBA" id="ARBA00023002"/>
    </source>
</evidence>
<organism evidence="9 10">
    <name type="scientific">Eggerthella guodeyinii</name>
    <dbReference type="NCBI Taxonomy" id="2690837"/>
    <lineage>
        <taxon>Bacteria</taxon>
        <taxon>Bacillati</taxon>
        <taxon>Actinomycetota</taxon>
        <taxon>Coriobacteriia</taxon>
        <taxon>Eggerthellales</taxon>
        <taxon>Eggerthellaceae</taxon>
        <taxon>Eggerthella</taxon>
    </lineage>
</organism>
<dbReference type="PANTHER" id="PTHR43742:SF9">
    <property type="entry name" value="TETRATHIONATE REDUCTASE SUBUNIT A"/>
    <property type="match status" value="1"/>
</dbReference>
<protein>
    <submittedName>
        <fullName evidence="9">Molybdopterin-dependent oxidoreductase</fullName>
    </submittedName>
</protein>
<evidence type="ECO:0000313" key="9">
    <source>
        <dbReference type="EMBL" id="MRX84042.1"/>
    </source>
</evidence>
<reference evidence="10" key="1">
    <citation type="submission" date="2019-08" db="EMBL/GenBank/DDBJ databases">
        <title>Arthrobacter sp. nov., isolated from plateau pika and Tibetan wild ass.</title>
        <authorList>
            <person name="Ge Y."/>
        </authorList>
    </citation>
    <scope>NUCLEOTIDE SEQUENCE [LARGE SCALE GENOMIC DNA]</scope>
    <source>
        <strain evidence="10">HF-4214</strain>
    </source>
</reference>
<dbReference type="GO" id="GO:0046872">
    <property type="term" value="F:metal ion binding"/>
    <property type="evidence" value="ECO:0007669"/>
    <property type="project" value="UniProtKB-KW"/>
</dbReference>